<sequence length="99" mass="11361">MDFQHPCTTEQLLFLALLFFASVAVFTGYLTASLKMMIVVYGGGVFIASLILVPDWQYFYRHPREWMQPKTMGDASCSINSRARFEVLTSSFLHSKRQN</sequence>
<reference evidence="2" key="1">
    <citation type="journal article" date="2024" name="Proc. Natl. Acad. Sci. U.S.A.">
        <title>Extraordinary preservation of gene collinearity over three hundred million years revealed in homosporous lycophytes.</title>
        <authorList>
            <person name="Li C."/>
            <person name="Wickell D."/>
            <person name="Kuo L.Y."/>
            <person name="Chen X."/>
            <person name="Nie B."/>
            <person name="Liao X."/>
            <person name="Peng D."/>
            <person name="Ji J."/>
            <person name="Jenkins J."/>
            <person name="Williams M."/>
            <person name="Shu S."/>
            <person name="Plott C."/>
            <person name="Barry K."/>
            <person name="Rajasekar S."/>
            <person name="Grimwood J."/>
            <person name="Han X."/>
            <person name="Sun S."/>
            <person name="Hou Z."/>
            <person name="He W."/>
            <person name="Dai G."/>
            <person name="Sun C."/>
            <person name="Schmutz J."/>
            <person name="Leebens-Mack J.H."/>
            <person name="Li F.W."/>
            <person name="Wang L."/>
        </authorList>
    </citation>
    <scope>NUCLEOTIDE SEQUENCE [LARGE SCALE GENOMIC DNA]</scope>
    <source>
        <strain evidence="2">cv. PW_Plant_1</strain>
    </source>
</reference>
<evidence type="ECO:0000313" key="2">
    <source>
        <dbReference type="Proteomes" id="UP001162992"/>
    </source>
</evidence>
<organism evidence="1 2">
    <name type="scientific">Diphasiastrum complanatum</name>
    <name type="common">Issler's clubmoss</name>
    <name type="synonym">Lycopodium complanatum</name>
    <dbReference type="NCBI Taxonomy" id="34168"/>
    <lineage>
        <taxon>Eukaryota</taxon>
        <taxon>Viridiplantae</taxon>
        <taxon>Streptophyta</taxon>
        <taxon>Embryophyta</taxon>
        <taxon>Tracheophyta</taxon>
        <taxon>Lycopodiopsida</taxon>
        <taxon>Lycopodiales</taxon>
        <taxon>Lycopodiaceae</taxon>
        <taxon>Lycopodioideae</taxon>
        <taxon>Diphasiastrum</taxon>
    </lineage>
</organism>
<proteinExistence type="predicted"/>
<dbReference type="Proteomes" id="UP001162992">
    <property type="component" value="Chromosome 13"/>
</dbReference>
<name>A0ACC2BXP5_DIPCM</name>
<keyword evidence="2" id="KW-1185">Reference proteome</keyword>
<comment type="caution">
    <text evidence="1">The sequence shown here is derived from an EMBL/GenBank/DDBJ whole genome shotgun (WGS) entry which is preliminary data.</text>
</comment>
<protein>
    <submittedName>
        <fullName evidence="1">Uncharacterized protein</fullName>
    </submittedName>
</protein>
<accession>A0ACC2BXP5</accession>
<gene>
    <name evidence="1" type="ORF">O6H91_13G097500</name>
</gene>
<dbReference type="EMBL" id="CM055104">
    <property type="protein sequence ID" value="KAJ7534514.1"/>
    <property type="molecule type" value="Genomic_DNA"/>
</dbReference>
<evidence type="ECO:0000313" key="1">
    <source>
        <dbReference type="EMBL" id="KAJ7534514.1"/>
    </source>
</evidence>